<dbReference type="InterPro" id="IPR058155">
    <property type="entry name" value="Skg3/CAF120-like_PH"/>
</dbReference>
<dbReference type="SMART" id="SM00233">
    <property type="entry name" value="PH"/>
    <property type="match status" value="1"/>
</dbReference>
<evidence type="ECO:0000256" key="1">
    <source>
        <dbReference type="SAM" id="MobiDB-lite"/>
    </source>
</evidence>
<gene>
    <name evidence="3" type="ORF">BN980_GECA01s04839g</name>
</gene>
<dbReference type="SUPFAM" id="SSF50729">
    <property type="entry name" value="PH domain-like"/>
    <property type="match status" value="1"/>
</dbReference>
<accession>A0A0J9X2R8</accession>
<feature type="compositionally biased region" description="Low complexity" evidence="1">
    <location>
        <begin position="592"/>
        <end position="616"/>
    </location>
</feature>
<protein>
    <submittedName>
        <fullName evidence="3">Similar to Saccharomyces cerevisiae YNL278W CAF120 Part of the evolutionarily-conserved CCR4-NOT transcriptional regulatory complex</fullName>
    </submittedName>
</protein>
<feature type="compositionally biased region" description="Low complexity" evidence="1">
    <location>
        <begin position="22"/>
        <end position="32"/>
    </location>
</feature>
<feature type="compositionally biased region" description="Polar residues" evidence="1">
    <location>
        <begin position="660"/>
        <end position="669"/>
    </location>
</feature>
<dbReference type="STRING" id="1173061.A0A0J9X2R8"/>
<feature type="region of interest" description="Disordered" evidence="1">
    <location>
        <begin position="491"/>
        <end position="520"/>
    </location>
</feature>
<comment type="caution">
    <text evidence="3">The sequence shown here is derived from an EMBL/GenBank/DDBJ whole genome shotgun (WGS) entry which is preliminary data.</text>
</comment>
<evidence type="ECO:0000259" key="2">
    <source>
        <dbReference type="SMART" id="SM00233"/>
    </source>
</evidence>
<name>A0A0J9X2R8_GEOCN</name>
<keyword evidence="4" id="KW-1185">Reference proteome</keyword>
<dbReference type="InterPro" id="IPR011993">
    <property type="entry name" value="PH-like_dom_sf"/>
</dbReference>
<dbReference type="Pfam" id="PF25381">
    <property type="entry name" value="PH_26"/>
    <property type="match status" value="1"/>
</dbReference>
<feature type="compositionally biased region" description="Polar residues" evidence="1">
    <location>
        <begin position="33"/>
        <end position="47"/>
    </location>
</feature>
<evidence type="ECO:0000313" key="3">
    <source>
        <dbReference type="EMBL" id="CDO51349.1"/>
    </source>
</evidence>
<proteinExistence type="predicted"/>
<organism evidence="3 4">
    <name type="scientific">Geotrichum candidum</name>
    <name type="common">Oospora lactis</name>
    <name type="synonym">Dipodascus geotrichum</name>
    <dbReference type="NCBI Taxonomy" id="1173061"/>
    <lineage>
        <taxon>Eukaryota</taxon>
        <taxon>Fungi</taxon>
        <taxon>Dikarya</taxon>
        <taxon>Ascomycota</taxon>
        <taxon>Saccharomycotina</taxon>
        <taxon>Dipodascomycetes</taxon>
        <taxon>Dipodascales</taxon>
        <taxon>Dipodascaceae</taxon>
        <taxon>Geotrichum</taxon>
    </lineage>
</organism>
<dbReference type="OrthoDB" id="5563754at2759"/>
<dbReference type="Proteomes" id="UP000242525">
    <property type="component" value="Unassembled WGS sequence"/>
</dbReference>
<sequence length="746" mass="83039">MAILRRFSSFSSRNSKDNQNPSSSASSVEAASNQYSQYQPATSQTLDQARMQHKSLSFSRRRRSSLLSNGGNKRDSITSLSADGPNYATVDSTSLPNVDHAAISRSNSSKRLSMPVYIPDASKPSFSKDTPPEMIPVLTLITAQKTRDYKEGYFMILHDLGNDGKPAHDRRWKEVYGKLTGTVLSVWDAADINTPGYEPSPTYLNITDASFKFIYLLPSPNGDLSNIIVLSTTLKNRYLIQVASPTLLHEWFAGLRLSHFENSALQEAYTGALLSAKGSKLNGIRTLLTETKFRHEDYVSVRFGSGMPWNKCWAVVSPLHVKKKKNLPPPCTIAFYEDKKAVKGRPLAVVTGSYATYAVYPQNSLLINNSTMIKIEGKVSFNDVSGEKDASIFLMPEPHAGVPGFETLIRFLIPVLDTFQLYGRPQRLNADKSDMRSLLFGLPTLPYTQYLDSNDVEMLVALQGAESWSSYDWARRIKDLLARKISTGYKGTGRARPSSIRPSRVQDRSVSQPILSDNRPYSVGLRSVNENVEAAGIEVKNIYQPEPVRETAVYQQPLVSGQQDNYIQQGEQNYNAQQFEQSRNNQIYNQQGRQSYEQGYQQQPQQQQRQQAYSYENGSASTLDSSVYTDAPSSRNPHLSMPPPARAAPAAPVRMHERSASSGAQPNNLLSVVHPETQPISPLLPSTEEFPEHEHLLDVEHHRVHRRPVSSGPIEEDGHVYTNVTSQQGEQVGSYQNHGQGLGCVA</sequence>
<feature type="region of interest" description="Disordered" evidence="1">
    <location>
        <begin position="592"/>
        <end position="669"/>
    </location>
</feature>
<dbReference type="InterPro" id="IPR001849">
    <property type="entry name" value="PH_domain"/>
</dbReference>
<dbReference type="EMBL" id="CCBN010000001">
    <property type="protein sequence ID" value="CDO51349.1"/>
    <property type="molecule type" value="Genomic_DNA"/>
</dbReference>
<reference evidence="3" key="1">
    <citation type="submission" date="2014-03" db="EMBL/GenBank/DDBJ databases">
        <authorList>
            <person name="Casaregola S."/>
        </authorList>
    </citation>
    <scope>NUCLEOTIDE SEQUENCE [LARGE SCALE GENOMIC DNA]</scope>
    <source>
        <strain evidence="3">CLIB 918</strain>
    </source>
</reference>
<dbReference type="AlphaFoldDB" id="A0A0J9X2R8"/>
<feature type="region of interest" description="Disordered" evidence="1">
    <location>
        <begin position="1"/>
        <end position="85"/>
    </location>
</feature>
<evidence type="ECO:0000313" key="4">
    <source>
        <dbReference type="Proteomes" id="UP000242525"/>
    </source>
</evidence>
<feature type="compositionally biased region" description="Low complexity" evidence="1">
    <location>
        <begin position="1"/>
        <end position="13"/>
    </location>
</feature>
<dbReference type="Gene3D" id="2.30.29.30">
    <property type="entry name" value="Pleckstrin-homology domain (PH domain)/Phosphotyrosine-binding domain (PTB)"/>
    <property type="match status" value="1"/>
</dbReference>
<feature type="domain" description="PH" evidence="2">
    <location>
        <begin position="148"/>
        <end position="262"/>
    </location>
</feature>
<feature type="compositionally biased region" description="Polar residues" evidence="1">
    <location>
        <begin position="617"/>
        <end position="637"/>
    </location>
</feature>